<keyword evidence="2" id="KW-0328">Glycosyltransferase</keyword>
<dbReference type="Pfam" id="PF00534">
    <property type="entry name" value="Glycos_transf_1"/>
    <property type="match status" value="1"/>
</dbReference>
<accession>A0ABY5NR29</accession>
<dbReference type="EMBL" id="CP102382">
    <property type="protein sequence ID" value="UUV20944.1"/>
    <property type="molecule type" value="Genomic_DNA"/>
</dbReference>
<gene>
    <name evidence="2" type="ORF">NPX36_11540</name>
</gene>
<dbReference type="PANTHER" id="PTHR12526">
    <property type="entry name" value="GLYCOSYLTRANSFERASE"/>
    <property type="match status" value="1"/>
</dbReference>
<dbReference type="EC" id="2.4.-.-" evidence="2"/>
<dbReference type="Gene3D" id="3.40.50.2000">
    <property type="entry name" value="Glycogen Phosphorylase B"/>
    <property type="match status" value="2"/>
</dbReference>
<dbReference type="SUPFAM" id="SSF53756">
    <property type="entry name" value="UDP-Glycosyltransferase/glycogen phosphorylase"/>
    <property type="match status" value="1"/>
</dbReference>
<dbReference type="RefSeq" id="WP_257498860.1">
    <property type="nucleotide sequence ID" value="NZ_CP102382.1"/>
</dbReference>
<dbReference type="GO" id="GO:0016757">
    <property type="term" value="F:glycosyltransferase activity"/>
    <property type="evidence" value="ECO:0007669"/>
    <property type="project" value="UniProtKB-KW"/>
</dbReference>
<reference evidence="2 3" key="1">
    <citation type="submission" date="2022-08" db="EMBL/GenBank/DDBJ databases">
        <title>Myroides zhujiangensis sp. nov., a novel bacterium isolated from sediment in the Pearl River Estuary.</title>
        <authorList>
            <person name="Cui L."/>
        </authorList>
    </citation>
    <scope>NUCLEOTIDE SEQUENCE [LARGE SCALE GENOMIC DNA]</scope>
    <source>
        <strain evidence="2 3">SCSIO 72103</strain>
    </source>
</reference>
<proteinExistence type="predicted"/>
<dbReference type="Proteomes" id="UP001317001">
    <property type="component" value="Chromosome"/>
</dbReference>
<evidence type="ECO:0000313" key="3">
    <source>
        <dbReference type="Proteomes" id="UP001317001"/>
    </source>
</evidence>
<protein>
    <submittedName>
        <fullName evidence="2">Glycosyltransferase</fullName>
        <ecNumber evidence="2">2.4.-.-</ecNumber>
    </submittedName>
</protein>
<evidence type="ECO:0000313" key="2">
    <source>
        <dbReference type="EMBL" id="UUV20944.1"/>
    </source>
</evidence>
<evidence type="ECO:0000259" key="1">
    <source>
        <dbReference type="Pfam" id="PF00534"/>
    </source>
</evidence>
<dbReference type="InterPro" id="IPR001296">
    <property type="entry name" value="Glyco_trans_1"/>
</dbReference>
<keyword evidence="3" id="KW-1185">Reference proteome</keyword>
<organism evidence="2 3">
    <name type="scientific">Paenimyroides aestuarii</name>
    <dbReference type="NCBI Taxonomy" id="2968490"/>
    <lineage>
        <taxon>Bacteria</taxon>
        <taxon>Pseudomonadati</taxon>
        <taxon>Bacteroidota</taxon>
        <taxon>Flavobacteriia</taxon>
        <taxon>Flavobacteriales</taxon>
        <taxon>Flavobacteriaceae</taxon>
        <taxon>Paenimyroides</taxon>
    </lineage>
</organism>
<feature type="domain" description="Glycosyl transferase family 1" evidence="1">
    <location>
        <begin position="167"/>
        <end position="323"/>
    </location>
</feature>
<name>A0ABY5NR29_9FLAO</name>
<sequence>MNTLKTLIIVTDLTLGGIQNYVRASANLLKEMNHKVFIIAINEAYKFKDIETISLNNYSSYKKPLLISQFIKENAIDVVVDHRTKSNILKQKVYDFLLRKTPKIQFIHSAHFDFYFYRWKVLNQFAYKHTTAFVSVSKYIDQLVSKEITAKHQVLYHYFDDLAVHQNQDKKDILFVGRFENDVKDLTFLLEAYHLSELHVQNVKFHFVGSGKDAALIKQFAANHNLEQKIVVHAATNDVTPFYQNAKVVVLASHFEGFPLVLMEALQHGTPVITTSFNNSVYELVKHQQNGLIVEKQLDIFAESLQKMYRNEELYNELLKNTKLFNEKFSKENAIKQWDMLLRDLF</sequence>
<keyword evidence="2" id="KW-0808">Transferase</keyword>